<accession>A0A975J1I0</accession>
<keyword evidence="2" id="KW-0067">ATP-binding</keyword>
<dbReference type="InterPro" id="IPR040198">
    <property type="entry name" value="Fido_containing"/>
</dbReference>
<dbReference type="PANTHER" id="PTHR13504:SF33">
    <property type="entry name" value="FIC FAMILY PROTEIN"/>
    <property type="match status" value="1"/>
</dbReference>
<dbReference type="InterPro" id="IPR036388">
    <property type="entry name" value="WH-like_DNA-bd_sf"/>
</dbReference>
<name>A0A975J1I0_9BACT</name>
<keyword evidence="5" id="KW-1185">Reference proteome</keyword>
<dbReference type="SUPFAM" id="SSF140931">
    <property type="entry name" value="Fic-like"/>
    <property type="match status" value="1"/>
</dbReference>
<feature type="binding site" evidence="2">
    <location>
        <position position="251"/>
    </location>
    <ligand>
        <name>ATP</name>
        <dbReference type="ChEBI" id="CHEBI:30616"/>
    </ligand>
</feature>
<gene>
    <name evidence="4" type="ORF">KBB96_05060</name>
</gene>
<dbReference type="Pfam" id="PF02661">
    <property type="entry name" value="Fic"/>
    <property type="match status" value="1"/>
</dbReference>
<reference evidence="4" key="1">
    <citation type="submission" date="2021-04" db="EMBL/GenBank/DDBJ databases">
        <title>Luteolibacter sp. 32A isolated from the skin of an Anderson's salamander (Ambystoma andersonii).</title>
        <authorList>
            <person name="Spergser J."/>
            <person name="Busse H.-J."/>
        </authorList>
    </citation>
    <scope>NUCLEOTIDE SEQUENCE</scope>
    <source>
        <strain evidence="4">32A</strain>
    </source>
</reference>
<evidence type="ECO:0000256" key="2">
    <source>
        <dbReference type="PIRSR" id="PIRSR640198-2"/>
    </source>
</evidence>
<protein>
    <submittedName>
        <fullName evidence="4">Fic family protein</fullName>
    </submittedName>
</protein>
<feature type="binding site" evidence="2">
    <location>
        <begin position="206"/>
        <end position="213"/>
    </location>
    <ligand>
        <name>ATP</name>
        <dbReference type="ChEBI" id="CHEBI:30616"/>
    </ligand>
</feature>
<dbReference type="PANTHER" id="PTHR13504">
    <property type="entry name" value="FIDO DOMAIN-CONTAINING PROTEIN DDB_G0283145"/>
    <property type="match status" value="1"/>
</dbReference>
<dbReference type="InterPro" id="IPR003812">
    <property type="entry name" value="Fido"/>
</dbReference>
<evidence type="ECO:0000313" key="4">
    <source>
        <dbReference type="EMBL" id="QUE52262.1"/>
    </source>
</evidence>
<dbReference type="Gene3D" id="1.10.3290.10">
    <property type="entry name" value="Fido-like domain"/>
    <property type="match status" value="1"/>
</dbReference>
<dbReference type="KEGG" id="lamb:KBB96_05060"/>
<organism evidence="4 5">
    <name type="scientific">Luteolibacter ambystomatis</name>
    <dbReference type="NCBI Taxonomy" id="2824561"/>
    <lineage>
        <taxon>Bacteria</taxon>
        <taxon>Pseudomonadati</taxon>
        <taxon>Verrucomicrobiota</taxon>
        <taxon>Verrucomicrobiia</taxon>
        <taxon>Verrucomicrobiales</taxon>
        <taxon>Verrucomicrobiaceae</taxon>
        <taxon>Luteolibacter</taxon>
    </lineage>
</organism>
<dbReference type="InterPro" id="IPR025230">
    <property type="entry name" value="DUF4172"/>
</dbReference>
<keyword evidence="2" id="KW-0547">Nucleotide-binding</keyword>
<feature type="binding site" evidence="2">
    <location>
        <begin position="243"/>
        <end position="244"/>
    </location>
    <ligand>
        <name>ATP</name>
        <dbReference type="ChEBI" id="CHEBI:30616"/>
    </ligand>
</feature>
<dbReference type="AlphaFoldDB" id="A0A975J1I0"/>
<sequence>MDWNWQLAEWPNFRWEDGHNREQESAFLVGSGVLIGAFQSLAVGEANSLRAELLSDEALETSRIEGELLNRDSLQSSIRRQFGLAVDSRKVAPAEQGVSEVMVDAFRSYADDLSDAKLFKWHSLLMRGRVGLKDVGRYRRSKEPMQIVSGPLHAPKVHFEAPAASAIPKEMKGFLKWFNGSRGELPALCRAALAHVYFESIHPFEDGNGRIGRVISEIALSQAVGAPMVIALSQVISAGKKEYYSQLEKANRRLDVAEWVAYFSATVLEAQRRAQRRIEFLIEKAKLFDRLRGKLNVRQEKVLIRVFAEGPDGFNGGLSAKNYAAIAKASTATVTRDLNELLEFGALRKTGERKSTRYWLLVEGQ</sequence>
<feature type="domain" description="Fido" evidence="3">
    <location>
        <begin position="113"/>
        <end position="265"/>
    </location>
</feature>
<dbReference type="PROSITE" id="PS51459">
    <property type="entry name" value="FIDO"/>
    <property type="match status" value="1"/>
</dbReference>
<evidence type="ECO:0000313" key="5">
    <source>
        <dbReference type="Proteomes" id="UP000676169"/>
    </source>
</evidence>
<feature type="active site" evidence="1">
    <location>
        <position position="202"/>
    </location>
</feature>
<dbReference type="RefSeq" id="WP_211633045.1">
    <property type="nucleotide sequence ID" value="NZ_CP073100.1"/>
</dbReference>
<evidence type="ECO:0000256" key="1">
    <source>
        <dbReference type="PIRSR" id="PIRSR640198-1"/>
    </source>
</evidence>
<dbReference type="GO" id="GO:0005524">
    <property type="term" value="F:ATP binding"/>
    <property type="evidence" value="ECO:0007669"/>
    <property type="project" value="UniProtKB-KW"/>
</dbReference>
<dbReference type="Gene3D" id="1.10.10.10">
    <property type="entry name" value="Winged helix-like DNA-binding domain superfamily/Winged helix DNA-binding domain"/>
    <property type="match status" value="1"/>
</dbReference>
<dbReference type="EMBL" id="CP073100">
    <property type="protein sequence ID" value="QUE52262.1"/>
    <property type="molecule type" value="Genomic_DNA"/>
</dbReference>
<dbReference type="Pfam" id="PF13776">
    <property type="entry name" value="DUF4172"/>
    <property type="match status" value="1"/>
</dbReference>
<dbReference type="Proteomes" id="UP000676169">
    <property type="component" value="Chromosome"/>
</dbReference>
<proteinExistence type="predicted"/>
<dbReference type="InterPro" id="IPR036597">
    <property type="entry name" value="Fido-like_dom_sf"/>
</dbReference>
<evidence type="ECO:0000259" key="3">
    <source>
        <dbReference type="PROSITE" id="PS51459"/>
    </source>
</evidence>